<keyword evidence="3" id="KW-0859">Xylose metabolism</keyword>
<dbReference type="GO" id="GO:0009045">
    <property type="term" value="F:xylose isomerase activity"/>
    <property type="evidence" value="ECO:0007669"/>
    <property type="project" value="UniProtKB-EC"/>
</dbReference>
<evidence type="ECO:0000313" key="9">
    <source>
        <dbReference type="EMBL" id="KAG5563759.1"/>
    </source>
</evidence>
<accession>A0AAV6LHC3</accession>
<evidence type="ECO:0000256" key="4">
    <source>
        <dbReference type="ARBA" id="ARBA00022723"/>
    </source>
</evidence>
<evidence type="ECO:0000256" key="8">
    <source>
        <dbReference type="SAM" id="Phobius"/>
    </source>
</evidence>
<dbReference type="PANTHER" id="PTHR48408">
    <property type="match status" value="1"/>
</dbReference>
<dbReference type="InterPro" id="IPR001998">
    <property type="entry name" value="Xylose_isomerase"/>
</dbReference>
<comment type="catalytic activity">
    <reaction evidence="7">
        <text>alpha-D-xylose = alpha-D-xylulofuranose</text>
        <dbReference type="Rhea" id="RHEA:22816"/>
        <dbReference type="ChEBI" id="CHEBI:28518"/>
        <dbReference type="ChEBI" id="CHEBI:188998"/>
        <dbReference type="EC" id="5.3.1.5"/>
    </reaction>
</comment>
<dbReference type="GO" id="GO:0042732">
    <property type="term" value="P:D-xylose metabolic process"/>
    <property type="evidence" value="ECO:0007669"/>
    <property type="project" value="UniProtKB-KW"/>
</dbReference>
<dbReference type="Gene3D" id="3.20.20.150">
    <property type="entry name" value="Divalent-metal-dependent TIM barrel enzymes"/>
    <property type="match status" value="2"/>
</dbReference>
<dbReference type="GO" id="GO:0046872">
    <property type="term" value="F:metal ion binding"/>
    <property type="evidence" value="ECO:0007669"/>
    <property type="project" value="UniProtKB-KW"/>
</dbReference>
<keyword evidence="8" id="KW-0472">Membrane</keyword>
<evidence type="ECO:0000313" key="10">
    <source>
        <dbReference type="Proteomes" id="UP000823749"/>
    </source>
</evidence>
<name>A0AAV6LHC3_9ERIC</name>
<comment type="caution">
    <text evidence="9">The sequence shown here is derived from an EMBL/GenBank/DDBJ whole genome shotgun (WGS) entry which is preliminary data.</text>
</comment>
<keyword evidence="8" id="KW-1133">Transmembrane helix</keyword>
<reference evidence="9" key="1">
    <citation type="submission" date="2020-08" db="EMBL/GenBank/DDBJ databases">
        <title>Plant Genome Project.</title>
        <authorList>
            <person name="Zhang R.-G."/>
        </authorList>
    </citation>
    <scope>NUCLEOTIDE SEQUENCE</scope>
    <source>
        <strain evidence="9">WSP0</strain>
        <tissue evidence="9">Leaf</tissue>
    </source>
</reference>
<feature type="transmembrane region" description="Helical" evidence="8">
    <location>
        <begin position="142"/>
        <end position="159"/>
    </location>
</feature>
<evidence type="ECO:0000256" key="2">
    <source>
        <dbReference type="ARBA" id="ARBA00011958"/>
    </source>
</evidence>
<evidence type="ECO:0000256" key="6">
    <source>
        <dbReference type="ARBA" id="ARBA00023277"/>
    </source>
</evidence>
<evidence type="ECO:0000256" key="7">
    <source>
        <dbReference type="ARBA" id="ARBA00033659"/>
    </source>
</evidence>
<keyword evidence="6" id="KW-0119">Carbohydrate metabolism</keyword>
<dbReference type="EMBL" id="JACTNZ010000001">
    <property type="protein sequence ID" value="KAG5563759.1"/>
    <property type="molecule type" value="Genomic_DNA"/>
</dbReference>
<dbReference type="AlphaFoldDB" id="A0AAV6LHC3"/>
<organism evidence="9 10">
    <name type="scientific">Rhododendron griersonianum</name>
    <dbReference type="NCBI Taxonomy" id="479676"/>
    <lineage>
        <taxon>Eukaryota</taxon>
        <taxon>Viridiplantae</taxon>
        <taxon>Streptophyta</taxon>
        <taxon>Embryophyta</taxon>
        <taxon>Tracheophyta</taxon>
        <taxon>Spermatophyta</taxon>
        <taxon>Magnoliopsida</taxon>
        <taxon>eudicotyledons</taxon>
        <taxon>Gunneridae</taxon>
        <taxon>Pentapetalae</taxon>
        <taxon>asterids</taxon>
        <taxon>Ericales</taxon>
        <taxon>Ericaceae</taxon>
        <taxon>Ericoideae</taxon>
        <taxon>Rhodoreae</taxon>
        <taxon>Rhododendron</taxon>
    </lineage>
</organism>
<keyword evidence="8" id="KW-0812">Transmembrane</keyword>
<keyword evidence="10" id="KW-1185">Reference proteome</keyword>
<protein>
    <recommendedName>
        <fullName evidence="2">xylose isomerase</fullName>
        <ecNumber evidence="2">5.3.1.5</ecNumber>
    </recommendedName>
</protein>
<dbReference type="Proteomes" id="UP000823749">
    <property type="component" value="Chromosome 1"/>
</dbReference>
<dbReference type="EC" id="5.3.1.5" evidence="2"/>
<keyword evidence="5" id="KW-0413">Isomerase</keyword>
<comment type="similarity">
    <text evidence="1">Belongs to the xylose isomerase family.</text>
</comment>
<evidence type="ECO:0000256" key="3">
    <source>
        <dbReference type="ARBA" id="ARBA00022629"/>
    </source>
</evidence>
<dbReference type="SUPFAM" id="SSF51658">
    <property type="entry name" value="Xylose isomerase-like"/>
    <property type="match status" value="1"/>
</dbReference>
<proteinExistence type="inferred from homology"/>
<evidence type="ECO:0000256" key="5">
    <source>
        <dbReference type="ARBA" id="ARBA00023235"/>
    </source>
</evidence>
<gene>
    <name evidence="9" type="ORF">RHGRI_000080</name>
</gene>
<sequence>MPRRASQTRTRTSRSNSNHSPWVVHFLFAGYQQSKERLTGLVKVQLAVWISEEVVDPPYSLKLVEECSLDLVLSSLFCYPGAATNNCLVSAVNLSWLSILNSALHELHLMYDWDAATTANFLRKYGLAGEFKLNIERNHATLSGRRVLVFCLVALYLFVSRDFSLRRESTDVEHLFIAHISGMDTLVRGLRNVAMLIEMIHSSFLRSIRGTRGDDFPISSIDD</sequence>
<dbReference type="InterPro" id="IPR036237">
    <property type="entry name" value="Xyl_isomerase-like_sf"/>
</dbReference>
<dbReference type="PANTHER" id="PTHR48408:SF1">
    <property type="entry name" value="XYLOSE ISOMERASE"/>
    <property type="match status" value="1"/>
</dbReference>
<evidence type="ECO:0000256" key="1">
    <source>
        <dbReference type="ARBA" id="ARBA00005765"/>
    </source>
</evidence>
<keyword evidence="4" id="KW-0479">Metal-binding</keyword>